<organism evidence="1 2">
    <name type="scientific">Pedobacter africanus</name>
    <dbReference type="NCBI Taxonomy" id="151894"/>
    <lineage>
        <taxon>Bacteria</taxon>
        <taxon>Pseudomonadati</taxon>
        <taxon>Bacteroidota</taxon>
        <taxon>Sphingobacteriia</taxon>
        <taxon>Sphingobacteriales</taxon>
        <taxon>Sphingobacteriaceae</taxon>
        <taxon>Pedobacter</taxon>
    </lineage>
</organism>
<evidence type="ECO:0000313" key="1">
    <source>
        <dbReference type="EMBL" id="MDR6786022.1"/>
    </source>
</evidence>
<dbReference type="Proteomes" id="UP001246858">
    <property type="component" value="Unassembled WGS sequence"/>
</dbReference>
<keyword evidence="2" id="KW-1185">Reference proteome</keyword>
<proteinExistence type="predicted"/>
<sequence>MRITTVILIAMIMQVSANGRAQTLSFVKSNATFKELFAEIKTQTGYNVVWPAEKFDEYRTLDVKFSNVPLASVLSQTFAGQLISYSIKNKTIVLKTHVPPGQVYQEVVSGRVTSASNNEPLSGVSVIAVGNPLVTQTDARGNYSIKADKGALKFTSVGFADTIININGRSTINVQMRPSNTKLVEVVVVGYGTQKKSDITGSIVSINEKALKEVPVANLSQALQGKAAGIDVQKGGGNSKPGNSPVIRIRGVRSISAENGPLFVIDGIPYNGNINDINPDDIVSVEILKDASATAIYGARGANGVILVTSKRGKPGDAVVTYSGYAGFTKNLGKINVMNGEQFMNLKKWAVVNGNFVGSTPKYTGIDDPRLLTDGIFAAEEIEGINTGRNTDWQDLIYRTGLNTNHQIGVSGGTEKTQYSASLGYHNETGIYPGQAFGRYTIKGGFDQQLGKRIKAGLSTLITYNNTQGENANPMGQVLRASPLASPYDKDGKLLGFVPGSANQVWNPLADFVEGAKIEDRKRFGTFTTLYGEISIADGLKYKFNGGVELKSDNYGTFYGSATSNNLGGLSTSNNRSAFRSNYTLENILTYNKIIAQNHKINFTGLFSYQAAYGQSNSFSNNDTPVELVYFNPAFGANLVGTGDYEKWGIVSYMGRLNYGFKDKYLLTLTMRSDGSSRLSPGKQYEYFPSAAVAWNMHEESFMKNVKWISSLKLRGSYGRTGNTAIDPYQTLGALLAVPYNFGDQTTTGAYLGSVVNRDLRWEHTTTADIGIDFVLFNSRVTGSVEVYRQLTDKLLLTKALPLTQGIPNAPVTNVGKTRNDGFELQLGTVNFKGDGRKTFSWSTDVNIYLNRGKITELDLGVLNDITNSRFVGHPIGTIFDYKRIGIWQNTPEDIELARSLGLSLSGSGSVIGNIKVANTNLTPNADGLQRINADDRVILGSSQPDWSGGLTNRFAYKNLDFTVVAFGRFGSTIISRVHNSGFANTFQGNYNNLNVNYWTPTNGENYWPKPNAASTNTPNNSTLGYFDGSFVKIRSLTLGYNLPQFMAAKIGGKSLRVYATANDAFILFSKYRNKYSGIDPEAINSGNNRGEVNVDTPASYSILFGVNLTL</sequence>
<comment type="caution">
    <text evidence="1">The sequence shown here is derived from an EMBL/GenBank/DDBJ whole genome shotgun (WGS) entry which is preliminary data.</text>
</comment>
<reference evidence="1" key="1">
    <citation type="submission" date="2023-07" db="EMBL/GenBank/DDBJ databases">
        <title>Sorghum-associated microbial communities from plants grown in Nebraska, USA.</title>
        <authorList>
            <person name="Schachtman D."/>
        </authorList>
    </citation>
    <scope>NUCLEOTIDE SEQUENCE</scope>
    <source>
        <strain evidence="1">2697</strain>
    </source>
</reference>
<dbReference type="EMBL" id="JAVDTF010000005">
    <property type="protein sequence ID" value="MDR6786022.1"/>
    <property type="molecule type" value="Genomic_DNA"/>
</dbReference>
<name>A0ACC6L3S9_9SPHI</name>
<evidence type="ECO:0000313" key="2">
    <source>
        <dbReference type="Proteomes" id="UP001246858"/>
    </source>
</evidence>
<gene>
    <name evidence="1" type="ORF">J2X78_004614</name>
</gene>
<protein>
    <submittedName>
        <fullName evidence="1">TonB-linked SusC/RagA family outer membrane protein</fullName>
    </submittedName>
</protein>
<accession>A0ACC6L3S9</accession>